<protein>
    <submittedName>
        <fullName evidence="3">Glutathione S-transferase protein</fullName>
    </submittedName>
</protein>
<organism evidence="3 4">
    <name type="scientific">Akanthomyces lecanii RCEF 1005</name>
    <dbReference type="NCBI Taxonomy" id="1081108"/>
    <lineage>
        <taxon>Eukaryota</taxon>
        <taxon>Fungi</taxon>
        <taxon>Dikarya</taxon>
        <taxon>Ascomycota</taxon>
        <taxon>Pezizomycotina</taxon>
        <taxon>Sordariomycetes</taxon>
        <taxon>Hypocreomycetidae</taxon>
        <taxon>Hypocreales</taxon>
        <taxon>Cordycipitaceae</taxon>
        <taxon>Akanthomyces</taxon>
        <taxon>Cordyceps confragosa</taxon>
    </lineage>
</organism>
<dbReference type="InterPro" id="IPR004046">
    <property type="entry name" value="GST_C"/>
</dbReference>
<dbReference type="PANTHER" id="PTHR11571">
    <property type="entry name" value="GLUTATHIONE S-TRANSFERASE"/>
    <property type="match status" value="1"/>
</dbReference>
<dbReference type="Gene3D" id="1.20.1050.10">
    <property type="match status" value="1"/>
</dbReference>
<keyword evidence="3" id="KW-0808">Transferase</keyword>
<dbReference type="InterPro" id="IPR036282">
    <property type="entry name" value="Glutathione-S-Trfase_C_sf"/>
</dbReference>
<dbReference type="SUPFAM" id="SSF52833">
    <property type="entry name" value="Thioredoxin-like"/>
    <property type="match status" value="1"/>
</dbReference>
<dbReference type="CDD" id="cd03192">
    <property type="entry name" value="GST_C_Sigma_like"/>
    <property type="match status" value="1"/>
</dbReference>
<dbReference type="GO" id="GO:0004364">
    <property type="term" value="F:glutathione transferase activity"/>
    <property type="evidence" value="ECO:0007669"/>
    <property type="project" value="TreeGrafter"/>
</dbReference>
<dbReference type="AlphaFoldDB" id="A0A167T310"/>
<dbReference type="Pfam" id="PF14497">
    <property type="entry name" value="GST_C_3"/>
    <property type="match status" value="1"/>
</dbReference>
<dbReference type="PROSITE" id="PS50404">
    <property type="entry name" value="GST_NTER"/>
    <property type="match status" value="1"/>
</dbReference>
<dbReference type="Proteomes" id="UP000076881">
    <property type="component" value="Unassembled WGS sequence"/>
</dbReference>
<dbReference type="Gene3D" id="3.40.30.10">
    <property type="entry name" value="Glutaredoxin"/>
    <property type="match status" value="1"/>
</dbReference>
<keyword evidence="4" id="KW-1185">Reference proteome</keyword>
<proteinExistence type="predicted"/>
<dbReference type="GO" id="GO:0006749">
    <property type="term" value="P:glutathione metabolic process"/>
    <property type="evidence" value="ECO:0007669"/>
    <property type="project" value="TreeGrafter"/>
</dbReference>
<dbReference type="OrthoDB" id="414243at2759"/>
<name>A0A167T310_CORDF</name>
<gene>
    <name evidence="3" type="ORF">LEL_10815</name>
</gene>
<dbReference type="EMBL" id="AZHF01000022">
    <property type="protein sequence ID" value="OAA60192.1"/>
    <property type="molecule type" value="Genomic_DNA"/>
</dbReference>
<evidence type="ECO:0000313" key="3">
    <source>
        <dbReference type="EMBL" id="OAA60192.1"/>
    </source>
</evidence>
<evidence type="ECO:0000313" key="4">
    <source>
        <dbReference type="Proteomes" id="UP000076881"/>
    </source>
</evidence>
<dbReference type="PANTHER" id="PTHR11571:SF263">
    <property type="entry name" value="GLUTATHIONE S-TRANSFERASE"/>
    <property type="match status" value="1"/>
</dbReference>
<dbReference type="SUPFAM" id="SSF47616">
    <property type="entry name" value="GST C-terminal domain-like"/>
    <property type="match status" value="1"/>
</dbReference>
<reference evidence="3 4" key="1">
    <citation type="journal article" date="2016" name="Genome Biol. Evol.">
        <title>Divergent and convergent evolution of fungal pathogenicity.</title>
        <authorList>
            <person name="Shang Y."/>
            <person name="Xiao G."/>
            <person name="Zheng P."/>
            <person name="Cen K."/>
            <person name="Zhan S."/>
            <person name="Wang C."/>
        </authorList>
    </citation>
    <scope>NUCLEOTIDE SEQUENCE [LARGE SCALE GENOMIC DNA]</scope>
    <source>
        <strain evidence="3 4">RCEF 1005</strain>
    </source>
</reference>
<dbReference type="InterPro" id="IPR010987">
    <property type="entry name" value="Glutathione-S-Trfase_C-like"/>
</dbReference>
<dbReference type="InterPro" id="IPR050213">
    <property type="entry name" value="GST_superfamily"/>
</dbReference>
<sequence>MGSENAQYELIYPPYAPGRAEHIRLILEEIGNPYSDTTVLGWDPAFAQIRELLKGVQGNPPYFAPPLLRHGDLILNQTSNILMYIGGRHNLAGNTPADAFRVNALACTALDLLSDEVHATHHPINGQLYYEEQKKESVWASKAFIKIRMPKFFDYWQRTLEAKGGLWLMGETFTYADIVLCQCIDGTKFAFPRAMDYFEKTGKYDLIYEHWAKVRARPNIAKYLASDKRQEYDNGIYRYYPENDVTPEEAECEKPADGN</sequence>
<dbReference type="PROSITE" id="PS50405">
    <property type="entry name" value="GST_CTER"/>
    <property type="match status" value="1"/>
</dbReference>
<comment type="caution">
    <text evidence="3">The sequence shown here is derived from an EMBL/GenBank/DDBJ whole genome shotgun (WGS) entry which is preliminary data.</text>
</comment>
<evidence type="ECO:0000259" key="1">
    <source>
        <dbReference type="PROSITE" id="PS50404"/>
    </source>
</evidence>
<dbReference type="InterPro" id="IPR036249">
    <property type="entry name" value="Thioredoxin-like_sf"/>
</dbReference>
<dbReference type="STRING" id="1081108.A0A167T310"/>
<feature type="domain" description="GST N-terminal" evidence="1">
    <location>
        <begin position="7"/>
        <end position="93"/>
    </location>
</feature>
<evidence type="ECO:0000259" key="2">
    <source>
        <dbReference type="PROSITE" id="PS50405"/>
    </source>
</evidence>
<dbReference type="InterPro" id="IPR004045">
    <property type="entry name" value="Glutathione_S-Trfase_N"/>
</dbReference>
<feature type="domain" description="GST C-terminal" evidence="2">
    <location>
        <begin position="95"/>
        <end position="236"/>
    </location>
</feature>
<accession>A0A167T310</accession>